<accession>A0A418LXC6</accession>
<name>A0A418LXC6_9BACT</name>
<dbReference type="EMBL" id="QXED01000015">
    <property type="protein sequence ID" value="RIV17837.1"/>
    <property type="molecule type" value="Genomic_DNA"/>
</dbReference>
<evidence type="ECO:0000313" key="1">
    <source>
        <dbReference type="EMBL" id="RIV17837.1"/>
    </source>
</evidence>
<dbReference type="AlphaFoldDB" id="A0A418LXC6"/>
<comment type="caution">
    <text evidence="1">The sequence shown here is derived from an EMBL/GenBank/DDBJ whole genome shotgun (WGS) entry which is preliminary data.</text>
</comment>
<keyword evidence="2" id="KW-1185">Reference proteome</keyword>
<dbReference type="Proteomes" id="UP000283523">
    <property type="component" value="Unassembled WGS sequence"/>
</dbReference>
<organism evidence="1 2">
    <name type="scientific">Fibrisoma montanum</name>
    <dbReference type="NCBI Taxonomy" id="2305895"/>
    <lineage>
        <taxon>Bacteria</taxon>
        <taxon>Pseudomonadati</taxon>
        <taxon>Bacteroidota</taxon>
        <taxon>Cytophagia</taxon>
        <taxon>Cytophagales</taxon>
        <taxon>Spirosomataceae</taxon>
        <taxon>Fibrisoma</taxon>
    </lineage>
</organism>
<reference evidence="1 2" key="1">
    <citation type="submission" date="2018-08" db="EMBL/GenBank/DDBJ databases">
        <title>Fibrisoma montanum sp. nov., isolated from Danxia mountain soil.</title>
        <authorList>
            <person name="Huang Y."/>
        </authorList>
    </citation>
    <scope>NUCLEOTIDE SEQUENCE [LARGE SCALE GENOMIC DNA]</scope>
    <source>
        <strain evidence="1 2">HYT19</strain>
    </source>
</reference>
<sequence>MIRFIFLIVTSLVLQRVSSKNSVTQNLPCYYKDFELKNPRLIQQMEPYIRRIENGALPLVSVLKRNDSTFIYISATISANSIQKSIPSYISWIDGREVAVYNGTTLISAGKEACVDTMVRHFRNLLTIDRKNALAGRPAGEKFYYGYDPPWVKITMRKDKIIMVRDSGELSRTIPYYKFEF</sequence>
<gene>
    <name evidence="1" type="ORF">DYU11_30645</name>
</gene>
<proteinExistence type="predicted"/>
<evidence type="ECO:0000313" key="2">
    <source>
        <dbReference type="Proteomes" id="UP000283523"/>
    </source>
</evidence>
<protein>
    <submittedName>
        <fullName evidence="1">Uncharacterized protein</fullName>
    </submittedName>
</protein>